<feature type="region of interest" description="Disordered" evidence="1">
    <location>
        <begin position="363"/>
        <end position="384"/>
    </location>
</feature>
<dbReference type="EMBL" id="CP011070">
    <property type="protein sequence ID" value="AJW71204.1"/>
    <property type="molecule type" value="Genomic_DNA"/>
</dbReference>
<evidence type="ECO:0000256" key="2">
    <source>
        <dbReference type="SAM" id="Phobius"/>
    </source>
</evidence>
<dbReference type="STRING" id="1580092.NADRNF5_1523"/>
<sequence>MSRAVILTVLLVGLVVFGTTSPAWAAQLDARINPNADESPFAINYLKTVFIEYPNGGQLFDVLRGNEWTVAGVADSSNPGVQDLMNKLNQKLSDDGSHAKITDLNVAYEFFLKGRNINTSIDYKVLLEGTLSGYVITKDSQRSLVDLGWRGMTVNDEINIDGVEINIPINMLRDQEPEVYAVFAGTEAEQVLHRPIINADFILQQPLTNWHFLFDPTGINVDAGTFGLDESISGFVVSSWTMGESSIREGRQVERVFTAEIDADERYVVRSVQSSDTATLSLIGFGSIDVLDGLEIAGVTPTTPEGYGTTSTGDFPIYIVYGMAGLAAVAGIAFFFVSSRSLKNEKVGQQGIDPSRLVGYQTSASSGGYQTNRGEAQLKDETDYQQTRSVYENTAPQETTTPPPTMANREEAACGCAASAEMGSECDCEMQGSCLCDASCGCAAEICKENAQSMS</sequence>
<keyword evidence="2" id="KW-0472">Membrane</keyword>
<dbReference type="GeneID" id="24820703"/>
<keyword evidence="4" id="KW-1185">Reference proteome</keyword>
<organism evidence="3 4">
    <name type="scientific">Nitrosopumilus adriaticus</name>
    <dbReference type="NCBI Taxonomy" id="1580092"/>
    <lineage>
        <taxon>Archaea</taxon>
        <taxon>Nitrososphaerota</taxon>
        <taxon>Nitrososphaeria</taxon>
        <taxon>Nitrosopumilales</taxon>
        <taxon>Nitrosopumilaceae</taxon>
        <taxon>Nitrosopumilus</taxon>
    </lineage>
</organism>
<feature type="compositionally biased region" description="Polar residues" evidence="1">
    <location>
        <begin position="363"/>
        <end position="374"/>
    </location>
</feature>
<name>A0A0D5C318_9ARCH</name>
<dbReference type="KEGG" id="nin:NADRNF5_1523"/>
<dbReference type="OrthoDB" id="11492at2157"/>
<proteinExistence type="predicted"/>
<evidence type="ECO:0000256" key="1">
    <source>
        <dbReference type="SAM" id="MobiDB-lite"/>
    </source>
</evidence>
<reference evidence="4" key="1">
    <citation type="submission" date="2015-03" db="EMBL/GenBank/DDBJ databases">
        <title>Characterization of two novel Thaumarchaeota isolated from the Northern Adriatic Sea.</title>
        <authorList>
            <person name="Bayer B."/>
            <person name="Vojvoda J."/>
            <person name="Offre P."/>
            <person name="Srivastava A."/>
            <person name="Elisabeth N."/>
            <person name="Garcia J.A.L."/>
            <person name="Schleper C."/>
            <person name="Herndl G.J."/>
        </authorList>
    </citation>
    <scope>NUCLEOTIDE SEQUENCE [LARGE SCALE GENOMIC DNA]</scope>
    <source>
        <strain evidence="4">NF5</strain>
    </source>
</reference>
<keyword evidence="2" id="KW-1133">Transmembrane helix</keyword>
<dbReference type="Proteomes" id="UP000032408">
    <property type="component" value="Chromosome"/>
</dbReference>
<keyword evidence="2" id="KW-0812">Transmembrane</keyword>
<reference evidence="3 4" key="2">
    <citation type="journal article" date="2016" name="ISME J.">
        <title>Physiological and genomic characterization of two novel marine thaumarchaeal strains indicates niche differentiation.</title>
        <authorList>
            <person name="Bayer B."/>
            <person name="Vojvoda J."/>
            <person name="Offre P."/>
            <person name="Alves R.J."/>
            <person name="Elisabeth N.H."/>
            <person name="Garcia J.A."/>
            <person name="Volland J.M."/>
            <person name="Srivastava A."/>
            <person name="Schleper C."/>
            <person name="Herndl G.J."/>
        </authorList>
    </citation>
    <scope>NUCLEOTIDE SEQUENCE [LARGE SCALE GENOMIC DNA]</scope>
    <source>
        <strain evidence="3 4">NF5</strain>
    </source>
</reference>
<dbReference type="HOGENOM" id="CLU_726848_0_0_2"/>
<accession>A0A0D5C318</accession>
<dbReference type="RefSeq" id="WP_048116664.1">
    <property type="nucleotide sequence ID" value="NZ_CP011070.1"/>
</dbReference>
<feature type="transmembrane region" description="Helical" evidence="2">
    <location>
        <begin position="318"/>
        <end position="337"/>
    </location>
</feature>
<gene>
    <name evidence="3" type="ORF">NADRNF5_1523</name>
</gene>
<protein>
    <submittedName>
        <fullName evidence="3">Uncharacterized protein</fullName>
    </submittedName>
</protein>
<evidence type="ECO:0000313" key="3">
    <source>
        <dbReference type="EMBL" id="AJW71204.1"/>
    </source>
</evidence>
<dbReference type="AlphaFoldDB" id="A0A0D5C318"/>
<evidence type="ECO:0000313" key="4">
    <source>
        <dbReference type="Proteomes" id="UP000032408"/>
    </source>
</evidence>